<name>A0A382F9E5_9ZZZZ</name>
<gene>
    <name evidence="1" type="ORF">METZ01_LOCUS211565</name>
</gene>
<proteinExistence type="predicted"/>
<evidence type="ECO:0000313" key="1">
    <source>
        <dbReference type="EMBL" id="SVB58711.1"/>
    </source>
</evidence>
<protein>
    <submittedName>
        <fullName evidence="1">Uncharacterized protein</fullName>
    </submittedName>
</protein>
<accession>A0A382F9E5</accession>
<reference evidence="1" key="1">
    <citation type="submission" date="2018-05" db="EMBL/GenBank/DDBJ databases">
        <authorList>
            <person name="Lanie J.A."/>
            <person name="Ng W.-L."/>
            <person name="Kazmierczak K.M."/>
            <person name="Andrzejewski T.M."/>
            <person name="Davidsen T.M."/>
            <person name="Wayne K.J."/>
            <person name="Tettelin H."/>
            <person name="Glass J.I."/>
            <person name="Rusch D."/>
            <person name="Podicherti R."/>
            <person name="Tsui H.-C.T."/>
            <person name="Winkler M.E."/>
        </authorList>
    </citation>
    <scope>NUCLEOTIDE SEQUENCE</scope>
</reference>
<dbReference type="EMBL" id="UINC01048316">
    <property type="protein sequence ID" value="SVB58711.1"/>
    <property type="molecule type" value="Genomic_DNA"/>
</dbReference>
<sequence length="22" mass="2603">MAKRWKDFFISALVEVFETPST</sequence>
<organism evidence="1">
    <name type="scientific">marine metagenome</name>
    <dbReference type="NCBI Taxonomy" id="408172"/>
    <lineage>
        <taxon>unclassified sequences</taxon>
        <taxon>metagenomes</taxon>
        <taxon>ecological metagenomes</taxon>
    </lineage>
</organism>
<dbReference type="AlphaFoldDB" id="A0A382F9E5"/>